<feature type="compositionally biased region" description="Low complexity" evidence="1">
    <location>
        <begin position="1"/>
        <end position="21"/>
    </location>
</feature>
<sequence>MPPRPTLTLLTQTHTTHNTTTKKMPPQSPLYDEPPSPIPITERISPDVSPPPLPGCPHTHRSTLGARLIPPIYCPICTLESDISAIKSAQATLVARGGIFASLSISFDDEFRIVHQRQNDLHDKYVRRLNTAKMNAANRVLSFEALLDFMLERERKGCCVWESKVQRRMLEEALGIWERECGVWLRGEACCATPGVEMLEGRLGRGIFGRWVFWVGGKVGRVVGRARKDFSGLYGFHSLDRILTHLTNARRGWLTWENVDTSFVSLGWREVENLIIAENSETKDTGFPSLAWRKMKDIVPMQWTLRQSRPSIRVE</sequence>
<organism evidence="2 3">
    <name type="scientific">Massarina eburnea CBS 473.64</name>
    <dbReference type="NCBI Taxonomy" id="1395130"/>
    <lineage>
        <taxon>Eukaryota</taxon>
        <taxon>Fungi</taxon>
        <taxon>Dikarya</taxon>
        <taxon>Ascomycota</taxon>
        <taxon>Pezizomycotina</taxon>
        <taxon>Dothideomycetes</taxon>
        <taxon>Pleosporomycetidae</taxon>
        <taxon>Pleosporales</taxon>
        <taxon>Massarineae</taxon>
        <taxon>Massarinaceae</taxon>
        <taxon>Massarina</taxon>
    </lineage>
</organism>
<dbReference type="AlphaFoldDB" id="A0A6A6RJH2"/>
<evidence type="ECO:0000313" key="2">
    <source>
        <dbReference type="EMBL" id="KAF2634228.1"/>
    </source>
</evidence>
<dbReference type="EMBL" id="MU006850">
    <property type="protein sequence ID" value="KAF2634228.1"/>
    <property type="molecule type" value="Genomic_DNA"/>
</dbReference>
<dbReference type="OrthoDB" id="10654913at2759"/>
<accession>A0A6A6RJH2</accession>
<evidence type="ECO:0000256" key="1">
    <source>
        <dbReference type="SAM" id="MobiDB-lite"/>
    </source>
</evidence>
<protein>
    <submittedName>
        <fullName evidence="2">Uncharacterized protein</fullName>
    </submittedName>
</protein>
<dbReference type="Proteomes" id="UP000799753">
    <property type="component" value="Unassembled WGS sequence"/>
</dbReference>
<name>A0A6A6RJH2_9PLEO</name>
<feature type="region of interest" description="Disordered" evidence="1">
    <location>
        <begin position="1"/>
        <end position="31"/>
    </location>
</feature>
<gene>
    <name evidence="2" type="ORF">P280DRAFT_512052</name>
</gene>
<keyword evidence="3" id="KW-1185">Reference proteome</keyword>
<reference evidence="2" key="1">
    <citation type="journal article" date="2020" name="Stud. Mycol.">
        <title>101 Dothideomycetes genomes: a test case for predicting lifestyles and emergence of pathogens.</title>
        <authorList>
            <person name="Haridas S."/>
            <person name="Albert R."/>
            <person name="Binder M."/>
            <person name="Bloem J."/>
            <person name="Labutti K."/>
            <person name="Salamov A."/>
            <person name="Andreopoulos B."/>
            <person name="Baker S."/>
            <person name="Barry K."/>
            <person name="Bills G."/>
            <person name="Bluhm B."/>
            <person name="Cannon C."/>
            <person name="Castanera R."/>
            <person name="Culley D."/>
            <person name="Daum C."/>
            <person name="Ezra D."/>
            <person name="Gonzalez J."/>
            <person name="Henrissat B."/>
            <person name="Kuo A."/>
            <person name="Liang C."/>
            <person name="Lipzen A."/>
            <person name="Lutzoni F."/>
            <person name="Magnuson J."/>
            <person name="Mondo S."/>
            <person name="Nolan M."/>
            <person name="Ohm R."/>
            <person name="Pangilinan J."/>
            <person name="Park H.-J."/>
            <person name="Ramirez L."/>
            <person name="Alfaro M."/>
            <person name="Sun H."/>
            <person name="Tritt A."/>
            <person name="Yoshinaga Y."/>
            <person name="Zwiers L.-H."/>
            <person name="Turgeon B."/>
            <person name="Goodwin S."/>
            <person name="Spatafora J."/>
            <person name="Crous P."/>
            <person name="Grigoriev I."/>
        </authorList>
    </citation>
    <scope>NUCLEOTIDE SEQUENCE</scope>
    <source>
        <strain evidence="2">CBS 473.64</strain>
    </source>
</reference>
<proteinExistence type="predicted"/>
<evidence type="ECO:0000313" key="3">
    <source>
        <dbReference type="Proteomes" id="UP000799753"/>
    </source>
</evidence>